<reference evidence="1 2" key="1">
    <citation type="journal article" date="2021" name="Elife">
        <title>Chloroplast acquisition without the gene transfer in kleptoplastic sea slugs, Plakobranchus ocellatus.</title>
        <authorList>
            <person name="Maeda T."/>
            <person name="Takahashi S."/>
            <person name="Yoshida T."/>
            <person name="Shimamura S."/>
            <person name="Takaki Y."/>
            <person name="Nagai Y."/>
            <person name="Toyoda A."/>
            <person name="Suzuki Y."/>
            <person name="Arimoto A."/>
            <person name="Ishii H."/>
            <person name="Satoh N."/>
            <person name="Nishiyama T."/>
            <person name="Hasebe M."/>
            <person name="Maruyama T."/>
            <person name="Minagawa J."/>
            <person name="Obokata J."/>
            <person name="Shigenobu S."/>
        </authorList>
    </citation>
    <scope>NUCLEOTIDE SEQUENCE [LARGE SCALE GENOMIC DNA]</scope>
</reference>
<organism evidence="1 2">
    <name type="scientific">Plakobranchus ocellatus</name>
    <dbReference type="NCBI Taxonomy" id="259542"/>
    <lineage>
        <taxon>Eukaryota</taxon>
        <taxon>Metazoa</taxon>
        <taxon>Spiralia</taxon>
        <taxon>Lophotrochozoa</taxon>
        <taxon>Mollusca</taxon>
        <taxon>Gastropoda</taxon>
        <taxon>Heterobranchia</taxon>
        <taxon>Euthyneura</taxon>
        <taxon>Panpulmonata</taxon>
        <taxon>Sacoglossa</taxon>
        <taxon>Placobranchoidea</taxon>
        <taxon>Plakobranchidae</taxon>
        <taxon>Plakobranchus</taxon>
    </lineage>
</organism>
<name>A0AAV4A1K1_9GAST</name>
<dbReference type="Proteomes" id="UP000735302">
    <property type="component" value="Unassembled WGS sequence"/>
</dbReference>
<evidence type="ECO:0000313" key="1">
    <source>
        <dbReference type="EMBL" id="GFO05096.1"/>
    </source>
</evidence>
<sequence length="171" mass="19229">MGLTKCADYLLLGEYKLPWDSAYPSATANFFVLPPGRKISVQKCDMSATGENMAYWISQSRESKRVWIDLPFIMSSSNAFTLMITFDNQKSMMGVYYLFLRTLDWSKAPSGLFLCETIEGGKSISEFSAPRALSRDSVMYVSTDRFSSEIAFRCDQNTVCANGINWTAAHL</sequence>
<dbReference type="EMBL" id="BLXT01003746">
    <property type="protein sequence ID" value="GFO05096.1"/>
    <property type="molecule type" value="Genomic_DNA"/>
</dbReference>
<keyword evidence="2" id="KW-1185">Reference proteome</keyword>
<gene>
    <name evidence="1" type="ORF">PoB_003160100</name>
</gene>
<evidence type="ECO:0000313" key="2">
    <source>
        <dbReference type="Proteomes" id="UP000735302"/>
    </source>
</evidence>
<protein>
    <submittedName>
        <fullName evidence="1">Uncharacterized protein</fullName>
    </submittedName>
</protein>
<comment type="caution">
    <text evidence="1">The sequence shown here is derived from an EMBL/GenBank/DDBJ whole genome shotgun (WGS) entry which is preliminary data.</text>
</comment>
<accession>A0AAV4A1K1</accession>
<proteinExistence type="predicted"/>
<dbReference type="AlphaFoldDB" id="A0AAV4A1K1"/>